<feature type="region of interest" description="Disordered" evidence="2">
    <location>
        <begin position="541"/>
        <end position="626"/>
    </location>
</feature>
<protein>
    <recommendedName>
        <fullName evidence="4">DRBM domain-containing protein</fullName>
    </recommendedName>
</protein>
<evidence type="ECO:0000313" key="5">
    <source>
        <dbReference type="EMBL" id="KAA0150272.1"/>
    </source>
</evidence>
<dbReference type="Proteomes" id="UP000324907">
    <property type="component" value="Unassembled WGS sequence"/>
</dbReference>
<feature type="region of interest" description="Disordered" evidence="2">
    <location>
        <begin position="807"/>
        <end position="921"/>
    </location>
</feature>
<evidence type="ECO:0000256" key="2">
    <source>
        <dbReference type="SAM" id="MobiDB-lite"/>
    </source>
</evidence>
<feature type="compositionally biased region" description="Low complexity" evidence="2">
    <location>
        <begin position="1171"/>
        <end position="1193"/>
    </location>
</feature>
<dbReference type="PROSITE" id="PS50137">
    <property type="entry name" value="DS_RBD"/>
    <property type="match status" value="1"/>
</dbReference>
<dbReference type="EMBL" id="VLTL01000233">
    <property type="protein sequence ID" value="KAA0150272.1"/>
    <property type="molecule type" value="Genomic_DNA"/>
</dbReference>
<feature type="region of interest" description="Disordered" evidence="2">
    <location>
        <begin position="1243"/>
        <end position="1271"/>
    </location>
</feature>
<accession>A0A5A8CAY3</accession>
<evidence type="ECO:0000259" key="4">
    <source>
        <dbReference type="PROSITE" id="PS50137"/>
    </source>
</evidence>
<comment type="caution">
    <text evidence="5">The sequence shown here is derived from an EMBL/GenBank/DDBJ whole genome shotgun (WGS) entry which is preliminary data.</text>
</comment>
<dbReference type="GO" id="GO:0003723">
    <property type="term" value="F:RNA binding"/>
    <property type="evidence" value="ECO:0007669"/>
    <property type="project" value="UniProtKB-UniRule"/>
</dbReference>
<feature type="region of interest" description="Disordered" evidence="2">
    <location>
        <begin position="1162"/>
        <end position="1193"/>
    </location>
</feature>
<feature type="compositionally biased region" description="Polar residues" evidence="2">
    <location>
        <begin position="608"/>
        <end position="626"/>
    </location>
</feature>
<keyword evidence="1" id="KW-0694">RNA-binding</keyword>
<reference evidence="5" key="1">
    <citation type="submission" date="2019-07" db="EMBL/GenBank/DDBJ databases">
        <title>Genomes of Cafeteria roenbergensis.</title>
        <authorList>
            <person name="Fischer M.G."/>
            <person name="Hackl T."/>
            <person name="Roman M."/>
        </authorList>
    </citation>
    <scope>NUCLEOTIDE SEQUENCE [LARGE SCALE GENOMIC DNA]</scope>
    <source>
        <strain evidence="5">RCC970-E3</strain>
    </source>
</reference>
<feature type="region of interest" description="Disordered" evidence="2">
    <location>
        <begin position="1530"/>
        <end position="1557"/>
    </location>
</feature>
<dbReference type="InterPro" id="IPR014720">
    <property type="entry name" value="dsRBD_dom"/>
</dbReference>
<organism evidence="5">
    <name type="scientific">Cafeteria roenbergensis</name>
    <name type="common">Marine flagellate</name>
    <dbReference type="NCBI Taxonomy" id="33653"/>
    <lineage>
        <taxon>Eukaryota</taxon>
        <taxon>Sar</taxon>
        <taxon>Stramenopiles</taxon>
        <taxon>Bigyra</taxon>
        <taxon>Opalozoa</taxon>
        <taxon>Bicosoecida</taxon>
        <taxon>Cafeteriaceae</taxon>
        <taxon>Cafeteria</taxon>
    </lineage>
</organism>
<feature type="compositionally biased region" description="Low complexity" evidence="2">
    <location>
        <begin position="300"/>
        <end position="310"/>
    </location>
</feature>
<sequence>MRAASLAVALAACLACSARSDPAAEGSGERRHLGDAPAWAGDTTGLNNAATRQRIHDEYKRHAETASNLWNMRRWKQAVKISEDPELSDHLRRWMYAHHVPAKYLDPDVPTTAYVPFTPGVYLDPMPGAGINAIGGVGGVPLFNQEQALADHHRLLHEYSTSPFNYVMWLRRMLAANPSTAALASAVGAGAEALDPYHFQTSAYLPSGWGPAAQGLRNKVALATTTAVADGLPTPASYRQFDMQAPAYSQADPFSGRMASIHPWSPAAPRSDQPTPHVDANGATILLQQAGKGARRNPRAAEATAAAAAAPSSLDSAMGLPPAPARKAASGGSGSPARFAEVHSQSKASAGLGAGLGAAAEAKAHAHAGHRRLHSTAARRLLAKAGAKDDTTTTTKDGPPAPVVIHQYGVPPGSGVPAGTSVLTTTAGFPGHTPTTLMPFQTGNLPSGLPTPQADMFADPKTNFMIPPSNGPGDGMTATFGNWNPSGVHPQGVPIYPPDASSPFVLAATSGLHAPQDVVVGAPPLSIYHGDTASAIAAHAKATGGKLDPPPPQLLSPQLYPVRSPDHTGSDRLFGAAPPTSSALLPHTAGTYGSHADGHALYGVPSDGHSSSHTYESQGGITGHSYHNSASGGYPYNTVGRHASYTDLVTATTGKRPTPAEASKYAPEEDRLATSYGMEPHHSGYPAGSSVDPRANGGVGLGGGHPARVDAAPSRHDEADAEGASDDDGYTEEDSSSEGSLSDSAHDGSLAGSTSGSGQDLGQTLQVLSNAVAALAQSQSSMWSHVRASDMESTVARAAAQGVQAGLAGGRGGGSSTLGSGVPRGAGHLGDEVGLDWAGQSKGEDGGEDEDDDGEEYGQDEEGFGTRGGDVGSTPRDGAPRTSWRLRRSQSEGVQEGEQQGGRSHGGHVTRYRDTASVDEDAQRFRSKAGSAWSSHPAHGSMYRAHAGPAGHFVDHTHAPFGHSGMHRHSGYRHPAVGHFHPHGPHGGPGAAFDGAHALGMHHFPHGSVPAHQRHVGATGHHAALSWLSPAAREHAARTASAAGRSGVHNGQPLMPHATSGIPRLGPNAGMPVSSVHHSHALPGHGVSAGTAGFHPGVANTLPHSVGGGDAESAAALHAAAPQPLSDPQDSLVLDAHVDELPDETKRAMLKAHNDARNARFAQAKAHDGAASKTHAGAASKAHAGAASKAHAGAASKAHAGAASKAHAGAAAGVSSRHAALRRAGSTLANPLFDDPHTAATIAASEDSPFGMRGTDVEPAGHRPSSAESGLRSIRARISGRLEGDDDGSHLNDALKARVARFLAKRKGSSLGEPVADQLKAAHRADDPVLRALRHQAKAHVQAPPDLFLQTGAGSGAGAGHVAAASAAPAPTKAQASAKALAQASSPAKPLAAASSLPAAPSQRAPKPSPAALPAAQAAASPAAAVPSRNKAAAIAAEARGRTAAAVHSAASAATPMPRFRGLAKAAERLTHAAAAHVSRHTRPSGLRSTTSQADIQAARNRLGTASEQPGDVAIIQQAETDLMLGLSVQRQGSPTEPKGPVKGQPKEPVPSQPPQLRTLDRLGLKAMTDTGRLSAHLLFNANPATPAKDSRREDYAKMVFAGVEDPPGSAGRSPDLTRHLAHGALELFSGDVEGEVPLAVPPPAPIRMEAAEAVMANAVDKSGVKRVSDPLPVEGFPLPRLEDSPYSPDVTKAEFKLFSERYGLAQGGLDNPIEQLLGPGAANARQFYSQRDINGGPFSPVQGQAFVQLRGSARSKQAPRQEAAE</sequence>
<feature type="compositionally biased region" description="Acidic residues" evidence="2">
    <location>
        <begin position="846"/>
        <end position="863"/>
    </location>
</feature>
<feature type="region of interest" description="Disordered" evidence="2">
    <location>
        <begin position="259"/>
        <end position="345"/>
    </location>
</feature>
<evidence type="ECO:0000256" key="1">
    <source>
        <dbReference type="PROSITE-ProRule" id="PRU00266"/>
    </source>
</evidence>
<feature type="compositionally biased region" description="Basic and acidic residues" evidence="2">
    <location>
        <begin position="911"/>
        <end position="921"/>
    </location>
</feature>
<evidence type="ECO:0000256" key="3">
    <source>
        <dbReference type="SAM" id="SignalP"/>
    </source>
</evidence>
<name>A0A5A8CAY3_CAFRO</name>
<feature type="signal peptide" evidence="3">
    <location>
        <begin position="1"/>
        <end position="20"/>
    </location>
</feature>
<keyword evidence="3" id="KW-0732">Signal</keyword>
<feature type="compositionally biased region" description="Acidic residues" evidence="2">
    <location>
        <begin position="719"/>
        <end position="736"/>
    </location>
</feature>
<feature type="region of interest" description="Disordered" evidence="2">
    <location>
        <begin position="24"/>
        <end position="46"/>
    </location>
</feature>
<gene>
    <name evidence="5" type="ORF">FNF28_07273</name>
</gene>
<feature type="region of interest" description="Disordered" evidence="2">
    <location>
        <begin position="1392"/>
        <end position="1416"/>
    </location>
</feature>
<proteinExistence type="predicted"/>
<feature type="domain" description="DRBM" evidence="4">
    <location>
        <begin position="1695"/>
        <end position="1766"/>
    </location>
</feature>
<feature type="region of interest" description="Disordered" evidence="2">
    <location>
        <begin position="1038"/>
        <end position="1088"/>
    </location>
</feature>
<feature type="compositionally biased region" description="Gly residues" evidence="2">
    <location>
        <begin position="807"/>
        <end position="828"/>
    </location>
</feature>
<feature type="region of interest" description="Disordered" evidence="2">
    <location>
        <begin position="676"/>
        <end position="758"/>
    </location>
</feature>
<feature type="chain" id="PRO_5022981716" description="DRBM domain-containing protein" evidence="3">
    <location>
        <begin position="21"/>
        <end position="1766"/>
    </location>
</feature>